<name>A0ABY8KY75_9FLAO</name>
<evidence type="ECO:0000313" key="2">
    <source>
        <dbReference type="EMBL" id="WGF94067.1"/>
    </source>
</evidence>
<feature type="chain" id="PRO_5047037989" evidence="1">
    <location>
        <begin position="20"/>
        <end position="179"/>
    </location>
</feature>
<dbReference type="SUPFAM" id="SSF54427">
    <property type="entry name" value="NTF2-like"/>
    <property type="match status" value="1"/>
</dbReference>
<protein>
    <submittedName>
        <fullName evidence="2">SgcJ/EcaC family oxidoreductase</fullName>
    </submittedName>
</protein>
<feature type="signal peptide" evidence="1">
    <location>
        <begin position="1"/>
        <end position="19"/>
    </location>
</feature>
<dbReference type="EMBL" id="CP122379">
    <property type="protein sequence ID" value="WGF94067.1"/>
    <property type="molecule type" value="Genomic_DNA"/>
</dbReference>
<reference evidence="2 3" key="1">
    <citation type="submission" date="2023-04" db="EMBL/GenBank/DDBJ databases">
        <title>Taxonomic identification of the Arctic strain Aequorivita sp. nov. and transcriptomic analysis in response to temperature stress.</title>
        <authorList>
            <person name="Liu W."/>
            <person name="Cong B."/>
            <person name="Lin J."/>
        </authorList>
    </citation>
    <scope>NUCLEOTIDE SEQUENCE [LARGE SCALE GENOMIC DNA]</scope>
    <source>
        <strain evidence="2 3">Ant34-E75</strain>
    </source>
</reference>
<accession>A0ABY8KY75</accession>
<proteinExistence type="predicted"/>
<dbReference type="RefSeq" id="WP_279450177.1">
    <property type="nucleotide sequence ID" value="NZ_CP122379.1"/>
</dbReference>
<organism evidence="2 3">
    <name type="scientific">Aequorivita marisscotiae</name>
    <dbReference type="NCBI Taxonomy" id="3040348"/>
    <lineage>
        <taxon>Bacteria</taxon>
        <taxon>Pseudomonadati</taxon>
        <taxon>Bacteroidota</taxon>
        <taxon>Flavobacteriia</taxon>
        <taxon>Flavobacteriales</taxon>
        <taxon>Flavobacteriaceae</taxon>
        <taxon>Aequorivita</taxon>
    </lineage>
</organism>
<dbReference type="InterPro" id="IPR032710">
    <property type="entry name" value="NTF2-like_dom_sf"/>
</dbReference>
<dbReference type="Proteomes" id="UP001238523">
    <property type="component" value="Chromosome"/>
</dbReference>
<dbReference type="InterPro" id="IPR011944">
    <property type="entry name" value="Steroid_delta5-4_isomerase"/>
</dbReference>
<dbReference type="NCBIfam" id="TIGR02246">
    <property type="entry name" value="SgcJ/EcaC family oxidoreductase"/>
    <property type="match status" value="1"/>
</dbReference>
<sequence>MKRILLLLTIVLMPTFTNAQKASDEKKLKNLVGTLQKGWNTANGEKFASAFAEPHDFIVWNGFYYKNNTIQNNSETHQWIFNTMYKDTQLYYAIDKIRFLNENVALLHILGAVTAKDKTRPKDPQVLITLIAQKQGGHWKIVSFHNLDLEVFQNEEMRKNSPMPPSVMYATWYSENTKQ</sequence>
<dbReference type="Gene3D" id="3.10.450.50">
    <property type="match status" value="1"/>
</dbReference>
<evidence type="ECO:0000256" key="1">
    <source>
        <dbReference type="SAM" id="SignalP"/>
    </source>
</evidence>
<gene>
    <name evidence="2" type="ORF">QCQ61_07700</name>
</gene>
<evidence type="ECO:0000313" key="3">
    <source>
        <dbReference type="Proteomes" id="UP001238523"/>
    </source>
</evidence>
<keyword evidence="3" id="KW-1185">Reference proteome</keyword>
<keyword evidence="1" id="KW-0732">Signal</keyword>